<dbReference type="Gene3D" id="4.10.280.10">
    <property type="entry name" value="Helix-loop-helix DNA-binding domain"/>
    <property type="match status" value="1"/>
</dbReference>
<feature type="region of interest" description="Disordered" evidence="9">
    <location>
        <begin position="57"/>
        <end position="79"/>
    </location>
</feature>
<proteinExistence type="inferred from homology"/>
<comment type="similarity">
    <text evidence="1">Belongs to the bHLH protein family.</text>
</comment>
<dbReference type="SMART" id="SM00353">
    <property type="entry name" value="HLH"/>
    <property type="match status" value="1"/>
</dbReference>
<evidence type="ECO:0000256" key="6">
    <source>
        <dbReference type="ARBA" id="ARBA00023242"/>
    </source>
</evidence>
<evidence type="ECO:0000256" key="2">
    <source>
        <dbReference type="ARBA" id="ARBA00022745"/>
    </source>
</evidence>
<sequence length="270" mass="29706">MDHHLYGDPSANSFSPLEAQIFSGQLPPSPPWPNLDVDLDLDLDVLEDDIVRELSGRPANAALSGSGSGGPGSHKKLSHNAYERDRRKQLNELYLSLRSLLPDTDHTKKLSIPTTVCRALKYIPELQKQVENLEKKKEKLASANCKPGVLSVSGSIAPTVSATCLNDKEIMVQISVSRDTDAATALPLSRCINVLENEGLQLISSSTSSTFGNKMFYNLHLQVAKLFTVLQKKFGTYRTYTSPAFQIHKKIMISRSNVTVSTVIGIELQR</sequence>
<dbReference type="SUPFAM" id="SSF47459">
    <property type="entry name" value="HLH, helix-loop-helix DNA-binding domain"/>
    <property type="match status" value="1"/>
</dbReference>
<dbReference type="GO" id="GO:0042594">
    <property type="term" value="P:response to starvation"/>
    <property type="evidence" value="ECO:0007669"/>
    <property type="project" value="UniProtKB-ARBA"/>
</dbReference>
<dbReference type="PROSITE" id="PS50888">
    <property type="entry name" value="BHLH"/>
    <property type="match status" value="1"/>
</dbReference>
<protein>
    <recommendedName>
        <fullName evidence="8">Protein IRON-RELATED TRANSCRIPTION FACTOR 2</fullName>
    </recommendedName>
</protein>
<dbReference type="InterPro" id="IPR011598">
    <property type="entry name" value="bHLH_dom"/>
</dbReference>
<dbReference type="GO" id="GO:0090575">
    <property type="term" value="C:RNA polymerase II transcription regulator complex"/>
    <property type="evidence" value="ECO:0007669"/>
    <property type="project" value="TreeGrafter"/>
</dbReference>
<keyword evidence="2" id="KW-0936">Ethylene signaling pathway</keyword>
<keyword evidence="5" id="KW-0804">Transcription</keyword>
<evidence type="ECO:0000256" key="9">
    <source>
        <dbReference type="SAM" id="MobiDB-lite"/>
    </source>
</evidence>
<evidence type="ECO:0000256" key="1">
    <source>
        <dbReference type="ARBA" id="ARBA00005510"/>
    </source>
</evidence>
<dbReference type="GO" id="GO:0000981">
    <property type="term" value="F:DNA-binding transcription factor activity, RNA polymerase II-specific"/>
    <property type="evidence" value="ECO:0007669"/>
    <property type="project" value="TreeGrafter"/>
</dbReference>
<evidence type="ECO:0000259" key="10">
    <source>
        <dbReference type="PROSITE" id="PS50888"/>
    </source>
</evidence>
<dbReference type="PANTHER" id="PTHR13935">
    <property type="entry name" value="ACHAETE-SCUTE TRANSCRIPTION FACTOR-RELATED"/>
    <property type="match status" value="1"/>
</dbReference>
<dbReference type="GO" id="GO:0009873">
    <property type="term" value="P:ethylene-activated signaling pathway"/>
    <property type="evidence" value="ECO:0007669"/>
    <property type="project" value="UniProtKB-KW"/>
</dbReference>
<keyword evidence="4" id="KW-0238">DNA-binding</keyword>
<dbReference type="PANTHER" id="PTHR13935:SF41">
    <property type="entry name" value="TRANSCRIPTION FACTOR ORG2-RELATED"/>
    <property type="match status" value="1"/>
</dbReference>
<evidence type="ECO:0000256" key="5">
    <source>
        <dbReference type="ARBA" id="ARBA00023163"/>
    </source>
</evidence>
<accession>A0A9R1P6Y2</accession>
<dbReference type="EMBL" id="LT934113">
    <property type="protein sequence ID" value="VAH37929.1"/>
    <property type="molecule type" value="Genomic_DNA"/>
</dbReference>
<dbReference type="Gramene" id="TRITD2Av1G276230.4">
    <property type="protein sequence ID" value="TRITD2Av1G276230.4"/>
    <property type="gene ID" value="TRITD2Av1G276230"/>
</dbReference>
<dbReference type="InterPro" id="IPR036638">
    <property type="entry name" value="HLH_DNA-bd_sf"/>
</dbReference>
<dbReference type="GO" id="GO:0046983">
    <property type="term" value="F:protein dimerization activity"/>
    <property type="evidence" value="ECO:0007669"/>
    <property type="project" value="InterPro"/>
</dbReference>
<evidence type="ECO:0000313" key="12">
    <source>
        <dbReference type="Proteomes" id="UP000324705"/>
    </source>
</evidence>
<dbReference type="Pfam" id="PF00010">
    <property type="entry name" value="HLH"/>
    <property type="match status" value="1"/>
</dbReference>
<keyword evidence="6" id="KW-0539">Nucleus</keyword>
<evidence type="ECO:0000256" key="3">
    <source>
        <dbReference type="ARBA" id="ARBA00023015"/>
    </source>
</evidence>
<evidence type="ECO:0000256" key="8">
    <source>
        <dbReference type="ARBA" id="ARBA00074844"/>
    </source>
</evidence>
<dbReference type="Proteomes" id="UP000324705">
    <property type="component" value="Chromosome 2A"/>
</dbReference>
<name>A0A9R1P6Y2_TRITD</name>
<keyword evidence="12" id="KW-1185">Reference proteome</keyword>
<keyword evidence="3" id="KW-0805">Transcription regulation</keyword>
<evidence type="ECO:0000313" key="11">
    <source>
        <dbReference type="EMBL" id="VAH37929.1"/>
    </source>
</evidence>
<gene>
    <name evidence="11" type="ORF">TRITD_2Av1G276230</name>
</gene>
<evidence type="ECO:0000256" key="4">
    <source>
        <dbReference type="ARBA" id="ARBA00023125"/>
    </source>
</evidence>
<organism evidence="11 12">
    <name type="scientific">Triticum turgidum subsp. durum</name>
    <name type="common">Durum wheat</name>
    <name type="synonym">Triticum durum</name>
    <dbReference type="NCBI Taxonomy" id="4567"/>
    <lineage>
        <taxon>Eukaryota</taxon>
        <taxon>Viridiplantae</taxon>
        <taxon>Streptophyta</taxon>
        <taxon>Embryophyta</taxon>
        <taxon>Tracheophyta</taxon>
        <taxon>Spermatophyta</taxon>
        <taxon>Magnoliopsida</taxon>
        <taxon>Liliopsida</taxon>
        <taxon>Poales</taxon>
        <taxon>Poaceae</taxon>
        <taxon>BOP clade</taxon>
        <taxon>Pooideae</taxon>
        <taxon>Triticodae</taxon>
        <taxon>Triticeae</taxon>
        <taxon>Triticinae</taxon>
        <taxon>Triticum</taxon>
    </lineage>
</organism>
<comment type="function">
    <text evidence="7">Transcription activator that binds to the DNA motif 5'-CACGTGG-3' in the promoter of iron (Fe) deficiency-inducible genes as well as of genes involved in iron homeostasis, thus contributing to basal tolerance to iron deficiency, iron uptake from soil and iron transport, particularly during seed maturation and germination. Promotes the accumulation of mugineic acid family phytosiderophores (MAs). Required for ethylene-mediated signaling during iron deficiency responses. Improves growth and yield, especially in calcareous soil with low iron availability. Promotes iron concentration in shoots and grain.</text>
</comment>
<dbReference type="GO" id="GO:0000977">
    <property type="term" value="F:RNA polymerase II transcription regulatory region sequence-specific DNA binding"/>
    <property type="evidence" value="ECO:0007669"/>
    <property type="project" value="TreeGrafter"/>
</dbReference>
<dbReference type="InterPro" id="IPR015660">
    <property type="entry name" value="MASH1/Ascl1a-like"/>
</dbReference>
<evidence type="ECO:0000256" key="7">
    <source>
        <dbReference type="ARBA" id="ARBA00056447"/>
    </source>
</evidence>
<dbReference type="FunFam" id="4.10.280.10:FF:000074">
    <property type="entry name" value="Transcription factor ORG2"/>
    <property type="match status" value="1"/>
</dbReference>
<dbReference type="AlphaFoldDB" id="A0A9R1P6Y2"/>
<feature type="domain" description="BHLH" evidence="10">
    <location>
        <begin position="74"/>
        <end position="126"/>
    </location>
</feature>
<reference evidence="11 12" key="1">
    <citation type="submission" date="2017-09" db="EMBL/GenBank/DDBJ databases">
        <authorList>
            <consortium name="International Durum Wheat Genome Sequencing Consortium (IDWGSC)"/>
            <person name="Milanesi L."/>
        </authorList>
    </citation>
    <scope>NUCLEOTIDE SEQUENCE [LARGE SCALE GENOMIC DNA]</scope>
    <source>
        <strain evidence="12">cv. Svevo</strain>
    </source>
</reference>